<gene>
    <name evidence="1" type="ORF">SG35_024480</name>
</gene>
<dbReference type="Pfam" id="PF09684">
    <property type="entry name" value="Tail_P2_I"/>
    <property type="match status" value="1"/>
</dbReference>
<reference evidence="1 2" key="2">
    <citation type="journal article" date="2022" name="Mar. Drugs">
        <title>Bioassay-Guided Fractionation Leads to the Detection of Cholic Acid Generated by the Rare Thalassomonas sp.</title>
        <authorList>
            <person name="Pheiffer F."/>
            <person name="Schneider Y.K."/>
            <person name="Hansen E.H."/>
            <person name="Andersen J.H."/>
            <person name="Isaksson J."/>
            <person name="Busche T."/>
            <person name="R C."/>
            <person name="Kalinowski J."/>
            <person name="Zyl L.V."/>
            <person name="Trindade M."/>
        </authorList>
    </citation>
    <scope>NUCLEOTIDE SEQUENCE [LARGE SCALE GENOMIC DNA]</scope>
    <source>
        <strain evidence="1 2">A5K-106</strain>
    </source>
</reference>
<keyword evidence="2" id="KW-1185">Reference proteome</keyword>
<sequence>MDNAASLLPVNATPQERAIEGVMSCATSLELAIAQQWHPDTCPASLLPWLAWSLSLDEWDEAWSEQTKRNMIKQSAAVHKVKGTVGSVKRALAALGVSLEFIEWFEQDVDLTLAPIHSTTPHTFVFIAWVNAQAYSSNAVVLDQALYDAIDRVTNKVKPARSHFDFLVGAKINGNIRLGAASSGWLQSRRLSNETKPVQVPASIGTLAAHMHLNGKRYAVGRFYLR</sequence>
<dbReference type="NCBIfam" id="TIGR01634">
    <property type="entry name" value="tail_P2_I"/>
    <property type="match status" value="1"/>
</dbReference>
<dbReference type="Proteomes" id="UP000032568">
    <property type="component" value="Chromosome"/>
</dbReference>
<protein>
    <submittedName>
        <fullName evidence="1">Phage tail protein I</fullName>
    </submittedName>
</protein>
<proteinExistence type="predicted"/>
<dbReference type="KEGG" id="tact:SG35_024480"/>
<evidence type="ECO:0000313" key="2">
    <source>
        <dbReference type="Proteomes" id="UP000032568"/>
    </source>
</evidence>
<dbReference type="EMBL" id="CP059735">
    <property type="protein sequence ID" value="WDD98389.1"/>
    <property type="molecule type" value="Genomic_DNA"/>
</dbReference>
<reference evidence="1 2" key="1">
    <citation type="journal article" date="2015" name="Genome Announc.">
        <title>Draft Genome Sequences of Marine Isolates of Thalassomonas viridans and Thalassomonas actiniarum.</title>
        <authorList>
            <person name="Olonade I."/>
            <person name="van Zyl L.J."/>
            <person name="Trindade M."/>
        </authorList>
    </citation>
    <scope>NUCLEOTIDE SEQUENCE [LARGE SCALE GENOMIC DNA]</scope>
    <source>
        <strain evidence="1 2">A5K-106</strain>
    </source>
</reference>
<dbReference type="RefSeq" id="WP_053043461.1">
    <property type="nucleotide sequence ID" value="NZ_CP059735.1"/>
</dbReference>
<accession>A0AAE9YNL3</accession>
<dbReference type="AlphaFoldDB" id="A0AAE9YNL3"/>
<evidence type="ECO:0000313" key="1">
    <source>
        <dbReference type="EMBL" id="WDD98389.1"/>
    </source>
</evidence>
<name>A0AAE9YNL3_9GAMM</name>
<dbReference type="InterPro" id="IPR006521">
    <property type="entry name" value="Tail_protein_I"/>
</dbReference>
<organism evidence="1 2">
    <name type="scientific">Thalassomonas actiniarum</name>
    <dbReference type="NCBI Taxonomy" id="485447"/>
    <lineage>
        <taxon>Bacteria</taxon>
        <taxon>Pseudomonadati</taxon>
        <taxon>Pseudomonadota</taxon>
        <taxon>Gammaproteobacteria</taxon>
        <taxon>Alteromonadales</taxon>
        <taxon>Colwelliaceae</taxon>
        <taxon>Thalassomonas</taxon>
    </lineage>
</organism>